<proteinExistence type="predicted"/>
<evidence type="ECO:0000313" key="1">
    <source>
        <dbReference type="EMBL" id="KAG0247351.1"/>
    </source>
</evidence>
<dbReference type="AlphaFoldDB" id="A0AAD4H197"/>
<evidence type="ECO:0000313" key="2">
    <source>
        <dbReference type="Proteomes" id="UP001194580"/>
    </source>
</evidence>
<name>A0AAD4H197_9FUNG</name>
<organism evidence="1 2">
    <name type="scientific">Linnemannia exigua</name>
    <dbReference type="NCBI Taxonomy" id="604196"/>
    <lineage>
        <taxon>Eukaryota</taxon>
        <taxon>Fungi</taxon>
        <taxon>Fungi incertae sedis</taxon>
        <taxon>Mucoromycota</taxon>
        <taxon>Mortierellomycotina</taxon>
        <taxon>Mortierellomycetes</taxon>
        <taxon>Mortierellales</taxon>
        <taxon>Mortierellaceae</taxon>
        <taxon>Linnemannia</taxon>
    </lineage>
</organism>
<keyword evidence="2" id="KW-1185">Reference proteome</keyword>
<comment type="caution">
    <text evidence="1">The sequence shown here is derived from an EMBL/GenBank/DDBJ whole genome shotgun (WGS) entry which is preliminary data.</text>
</comment>
<reference evidence="1" key="1">
    <citation type="journal article" date="2020" name="Fungal Divers.">
        <title>Resolving the Mortierellaceae phylogeny through synthesis of multi-gene phylogenetics and phylogenomics.</title>
        <authorList>
            <person name="Vandepol N."/>
            <person name="Liber J."/>
            <person name="Desiro A."/>
            <person name="Na H."/>
            <person name="Kennedy M."/>
            <person name="Barry K."/>
            <person name="Grigoriev I.V."/>
            <person name="Miller A.N."/>
            <person name="O'Donnell K."/>
            <person name="Stajich J.E."/>
            <person name="Bonito G."/>
        </authorList>
    </citation>
    <scope>NUCLEOTIDE SEQUENCE</scope>
    <source>
        <strain evidence="1">NRRL 28262</strain>
    </source>
</reference>
<protein>
    <submittedName>
        <fullName evidence="1">Uncharacterized protein</fullName>
    </submittedName>
</protein>
<sequence length="191" mass="21740">HICQLDYIWGTLSYEPEHTADYCHRPLIKAWACSHGTSMKFHLGKPVWYKHRIVVDGDLSPDSYDVLTVPPQQKNETVMTTEAERLEYGIFSLIDEYRNGDSDHKNVIMRYLLTCIRPSTYNPISCLVPLCKAWSPKNRSLLLELVDALLPHTHITWIPDSKAAKSTDPLAALISLAKDKRSVVVLVRVLV</sequence>
<feature type="non-terminal residue" evidence="1">
    <location>
        <position position="191"/>
    </location>
</feature>
<feature type="non-terminal residue" evidence="1">
    <location>
        <position position="1"/>
    </location>
</feature>
<accession>A0AAD4H197</accession>
<dbReference type="EMBL" id="JAAAIL010004770">
    <property type="protein sequence ID" value="KAG0247351.1"/>
    <property type="molecule type" value="Genomic_DNA"/>
</dbReference>
<dbReference type="Proteomes" id="UP001194580">
    <property type="component" value="Unassembled WGS sequence"/>
</dbReference>
<gene>
    <name evidence="1" type="ORF">BGZ95_008762</name>
</gene>